<feature type="region of interest" description="Disordered" evidence="6">
    <location>
        <begin position="24"/>
        <end position="255"/>
    </location>
</feature>
<dbReference type="PANTHER" id="PTHR24031">
    <property type="entry name" value="RNA HELICASE"/>
    <property type="match status" value="1"/>
</dbReference>
<feature type="region of interest" description="Disordered" evidence="6">
    <location>
        <begin position="556"/>
        <end position="577"/>
    </location>
</feature>
<dbReference type="AlphaFoldDB" id="A0A2G8JS17"/>
<evidence type="ECO:0000313" key="10">
    <source>
        <dbReference type="Proteomes" id="UP000230750"/>
    </source>
</evidence>
<organism evidence="9 10">
    <name type="scientific">Stichopus japonicus</name>
    <name type="common">Sea cucumber</name>
    <dbReference type="NCBI Taxonomy" id="307972"/>
    <lineage>
        <taxon>Eukaryota</taxon>
        <taxon>Metazoa</taxon>
        <taxon>Echinodermata</taxon>
        <taxon>Eleutherozoa</taxon>
        <taxon>Echinozoa</taxon>
        <taxon>Holothuroidea</taxon>
        <taxon>Aspidochirotacea</taxon>
        <taxon>Aspidochirotida</taxon>
        <taxon>Stichopodidae</taxon>
        <taxon>Apostichopus</taxon>
    </lineage>
</organism>
<evidence type="ECO:0000259" key="8">
    <source>
        <dbReference type="PROSITE" id="PS51194"/>
    </source>
</evidence>
<dbReference type="GO" id="GO:0005524">
    <property type="term" value="F:ATP binding"/>
    <property type="evidence" value="ECO:0007669"/>
    <property type="project" value="UniProtKB-UniRule"/>
</dbReference>
<dbReference type="PROSITE" id="PS51192">
    <property type="entry name" value="HELICASE_ATP_BIND_1"/>
    <property type="match status" value="1"/>
</dbReference>
<dbReference type="GO" id="GO:0003724">
    <property type="term" value="F:RNA helicase activity"/>
    <property type="evidence" value="ECO:0007669"/>
    <property type="project" value="UniProtKB-EC"/>
</dbReference>
<dbReference type="SMART" id="SM00487">
    <property type="entry name" value="DEXDc"/>
    <property type="match status" value="1"/>
</dbReference>
<evidence type="ECO:0000256" key="2">
    <source>
        <dbReference type="ARBA" id="ARBA00022801"/>
    </source>
</evidence>
<evidence type="ECO:0000313" key="9">
    <source>
        <dbReference type="EMBL" id="PIK38519.1"/>
    </source>
</evidence>
<gene>
    <name evidence="9" type="ORF">BSL78_24637</name>
</gene>
<keyword evidence="4 5" id="KW-0694">RNA-binding</keyword>
<keyword evidence="10" id="KW-1185">Reference proteome</keyword>
<dbReference type="SMART" id="SM00490">
    <property type="entry name" value="HELICc"/>
    <property type="match status" value="1"/>
</dbReference>
<comment type="similarity">
    <text evidence="5">Belongs to the DEAD box helicase family.</text>
</comment>
<keyword evidence="3 5" id="KW-0067">ATP-binding</keyword>
<proteinExistence type="inferred from homology"/>
<comment type="catalytic activity">
    <reaction evidence="5">
        <text>ATP + H2O = ADP + phosphate + H(+)</text>
        <dbReference type="Rhea" id="RHEA:13065"/>
        <dbReference type="ChEBI" id="CHEBI:15377"/>
        <dbReference type="ChEBI" id="CHEBI:15378"/>
        <dbReference type="ChEBI" id="CHEBI:30616"/>
        <dbReference type="ChEBI" id="CHEBI:43474"/>
        <dbReference type="ChEBI" id="CHEBI:456216"/>
        <dbReference type="EC" id="3.6.4.13"/>
    </reaction>
</comment>
<evidence type="ECO:0000256" key="4">
    <source>
        <dbReference type="ARBA" id="ARBA00022884"/>
    </source>
</evidence>
<evidence type="ECO:0000259" key="7">
    <source>
        <dbReference type="PROSITE" id="PS51192"/>
    </source>
</evidence>
<evidence type="ECO:0000256" key="5">
    <source>
        <dbReference type="RuleBase" id="RU365068"/>
    </source>
</evidence>
<dbReference type="STRING" id="307972.A0A2G8JS17"/>
<dbReference type="Pfam" id="PF00271">
    <property type="entry name" value="Helicase_C"/>
    <property type="match status" value="1"/>
</dbReference>
<dbReference type="InterPro" id="IPR014001">
    <property type="entry name" value="Helicase_ATP-bd"/>
</dbReference>
<protein>
    <recommendedName>
        <fullName evidence="5">ATP-dependent RNA helicase</fullName>
        <ecNumber evidence="5">3.6.4.13</ecNumber>
    </recommendedName>
</protein>
<dbReference type="OrthoDB" id="3370at2759"/>
<dbReference type="EMBL" id="MRZV01001349">
    <property type="protein sequence ID" value="PIK38519.1"/>
    <property type="molecule type" value="Genomic_DNA"/>
</dbReference>
<comment type="function">
    <text evidence="5">RNA helicase.</text>
</comment>
<feature type="compositionally biased region" description="Basic and acidic residues" evidence="6">
    <location>
        <begin position="44"/>
        <end position="74"/>
    </location>
</feature>
<feature type="compositionally biased region" description="Basic and acidic residues" evidence="6">
    <location>
        <begin position="558"/>
        <end position="575"/>
    </location>
</feature>
<dbReference type="CDD" id="cd18787">
    <property type="entry name" value="SF2_C_DEAD"/>
    <property type="match status" value="1"/>
</dbReference>
<feature type="compositionally biased region" description="Basic and acidic residues" evidence="6">
    <location>
        <begin position="83"/>
        <end position="92"/>
    </location>
</feature>
<dbReference type="InterPro" id="IPR001650">
    <property type="entry name" value="Helicase_C-like"/>
</dbReference>
<dbReference type="Pfam" id="PF00270">
    <property type="entry name" value="DEAD"/>
    <property type="match status" value="1"/>
</dbReference>
<feature type="compositionally biased region" description="Acidic residues" evidence="6">
    <location>
        <begin position="185"/>
        <end position="200"/>
    </location>
</feature>
<evidence type="ECO:0000256" key="6">
    <source>
        <dbReference type="SAM" id="MobiDB-lite"/>
    </source>
</evidence>
<feature type="compositionally biased region" description="Basic and acidic residues" evidence="6">
    <location>
        <begin position="100"/>
        <end position="109"/>
    </location>
</feature>
<feature type="domain" description="Helicase ATP-binding" evidence="7">
    <location>
        <begin position="347"/>
        <end position="554"/>
    </location>
</feature>
<keyword evidence="1 5" id="KW-0547">Nucleotide-binding</keyword>
<dbReference type="Proteomes" id="UP000230750">
    <property type="component" value="Unassembled WGS sequence"/>
</dbReference>
<sequence>MQPQCFFYRSKAESTYWEALFTGEEEEATSTAPSQSILEKLHKKAEERKRQKQLTENRKRKEESGKEVVEDGDRKMKKRKKQKRDDRSGNHGEDEDDDDTRNGGVHDEGATGQILDDGHEESDQRRRKKKDKNRRKAEGMEHNESIGYGDSGKELEEGAAEGRINSLTDVREKKKKKRKKRSEGDSEQTEAEILEGDVSVDDTSKDGKRKRGGKKDKRRRKDEDDVNGEDSAEANGEGEEGPDEKGETENNGEKLFPVLGDFSHAKKEKVHRVLPEWLAKPTRISGDVEHQSVSLSVIPGLDERNTGSSGRDGDQFILSRLIYLSVFLQAEVIPLMLQSARHGIYLGPGGYHPGDLCVAAPTGSGKTLAFAVPIVQILINRVRQRFRALVVLPTKNLAAQVYKVFLGLCQKTPLKVVMIGGQRTIKQEEDLLVKRSTSGESFCGGDILVATPGRLIDHINHTEGFTLKHLRFLVIDEADSMMVQLSKDWITKVERAVYKDTPYQEGGSRHPRGSITVESESRMEMPLQKVLFSATLSHNPEQLSHLKLFQPQLVTTKASHDQKPTNETSVDKDDTAGDDSYVIPSSLEELYMVCTSGEKPLVIAHLLQNLGLSQVLCFTNSVESSHRLYLLLDLMGDMKVGEFSSKLSGAQRQNMIKQFKNESIRLLICSDAMTRGMDLSNAKYVISYDPPLRLKTYIHRVGRTARAGRKGTAYTILLKEEVGKFMKMVKRASSKGIQQVAVESSDFEDLVDGYQRALKKLPQSLKRSNMMLANSKIICDS</sequence>
<feature type="compositionally biased region" description="Basic residues" evidence="6">
    <location>
        <begin position="125"/>
        <end position="135"/>
    </location>
</feature>
<dbReference type="CDD" id="cd17956">
    <property type="entry name" value="DEADc_DDX51"/>
    <property type="match status" value="1"/>
</dbReference>
<comment type="caution">
    <text evidence="9">The sequence shown here is derived from an EMBL/GenBank/DDBJ whole genome shotgun (WGS) entry which is preliminary data.</text>
</comment>
<evidence type="ECO:0000256" key="1">
    <source>
        <dbReference type="ARBA" id="ARBA00022741"/>
    </source>
</evidence>
<dbReference type="EC" id="3.6.4.13" evidence="5"/>
<dbReference type="GO" id="GO:0016787">
    <property type="term" value="F:hydrolase activity"/>
    <property type="evidence" value="ECO:0007669"/>
    <property type="project" value="UniProtKB-KW"/>
</dbReference>
<dbReference type="PROSITE" id="PS51194">
    <property type="entry name" value="HELICASE_CTER"/>
    <property type="match status" value="1"/>
</dbReference>
<dbReference type="SUPFAM" id="SSF52540">
    <property type="entry name" value="P-loop containing nucleoside triphosphate hydrolases"/>
    <property type="match status" value="1"/>
</dbReference>
<reference evidence="9 10" key="1">
    <citation type="journal article" date="2017" name="PLoS Biol.">
        <title>The sea cucumber genome provides insights into morphological evolution and visceral regeneration.</title>
        <authorList>
            <person name="Zhang X."/>
            <person name="Sun L."/>
            <person name="Yuan J."/>
            <person name="Sun Y."/>
            <person name="Gao Y."/>
            <person name="Zhang L."/>
            <person name="Li S."/>
            <person name="Dai H."/>
            <person name="Hamel J.F."/>
            <person name="Liu C."/>
            <person name="Yu Y."/>
            <person name="Liu S."/>
            <person name="Lin W."/>
            <person name="Guo K."/>
            <person name="Jin S."/>
            <person name="Xu P."/>
            <person name="Storey K.B."/>
            <person name="Huan P."/>
            <person name="Zhang T."/>
            <person name="Zhou Y."/>
            <person name="Zhang J."/>
            <person name="Lin C."/>
            <person name="Li X."/>
            <person name="Xing L."/>
            <person name="Huo D."/>
            <person name="Sun M."/>
            <person name="Wang L."/>
            <person name="Mercier A."/>
            <person name="Li F."/>
            <person name="Yang H."/>
            <person name="Xiang J."/>
        </authorList>
    </citation>
    <scope>NUCLEOTIDE SEQUENCE [LARGE SCALE GENOMIC DNA]</scope>
    <source>
        <strain evidence="9">Shaxun</strain>
        <tissue evidence="9">Muscle</tissue>
    </source>
</reference>
<feature type="domain" description="Helicase C-terminal" evidence="8">
    <location>
        <begin position="586"/>
        <end position="748"/>
    </location>
</feature>
<dbReference type="Gene3D" id="3.40.50.300">
    <property type="entry name" value="P-loop containing nucleotide triphosphate hydrolases"/>
    <property type="match status" value="2"/>
</dbReference>
<comment type="domain">
    <text evidence="5">The Q motif is unique to and characteristic of the DEAD box family of RNA helicases and controls ATP binding and hydrolysis.</text>
</comment>
<feature type="compositionally biased region" description="Basic residues" evidence="6">
    <location>
        <begin position="207"/>
        <end position="220"/>
    </location>
</feature>
<keyword evidence="2 5" id="KW-0378">Hydrolase</keyword>
<feature type="compositionally biased region" description="Basic and acidic residues" evidence="6">
    <location>
        <begin position="243"/>
        <end position="252"/>
    </location>
</feature>
<dbReference type="InterPro" id="IPR027417">
    <property type="entry name" value="P-loop_NTPase"/>
</dbReference>
<feature type="compositionally biased region" description="Acidic residues" evidence="6">
    <location>
        <begin position="224"/>
        <end position="242"/>
    </location>
</feature>
<name>A0A2G8JS17_STIJA</name>
<keyword evidence="5 9" id="KW-0347">Helicase</keyword>
<accession>A0A2G8JS17</accession>
<dbReference type="GO" id="GO:0003723">
    <property type="term" value="F:RNA binding"/>
    <property type="evidence" value="ECO:0007669"/>
    <property type="project" value="UniProtKB-UniRule"/>
</dbReference>
<dbReference type="InterPro" id="IPR011545">
    <property type="entry name" value="DEAD/DEAH_box_helicase_dom"/>
</dbReference>
<evidence type="ECO:0000256" key="3">
    <source>
        <dbReference type="ARBA" id="ARBA00022840"/>
    </source>
</evidence>